<dbReference type="AlphaFoldDB" id="A0A6P7KWP9"/>
<gene>
    <name evidence="3" type="primary">LOC114844041</name>
</gene>
<proteinExistence type="predicted"/>
<evidence type="ECO:0000256" key="1">
    <source>
        <dbReference type="SAM" id="MobiDB-lite"/>
    </source>
</evidence>
<dbReference type="PANTHER" id="PTHR38654:SF1">
    <property type="entry name" value="BUCKY BALL"/>
    <property type="match status" value="1"/>
</dbReference>
<feature type="compositionally biased region" description="Basic and acidic residues" evidence="1">
    <location>
        <begin position="158"/>
        <end position="168"/>
    </location>
</feature>
<feature type="compositionally biased region" description="Basic and acidic residues" evidence="1">
    <location>
        <begin position="193"/>
        <end position="206"/>
    </location>
</feature>
<keyword evidence="2" id="KW-1185">Reference proteome</keyword>
<feature type="compositionally biased region" description="Polar residues" evidence="1">
    <location>
        <begin position="146"/>
        <end position="157"/>
    </location>
</feature>
<dbReference type="Proteomes" id="UP000515150">
    <property type="component" value="Chromosome 17"/>
</dbReference>
<accession>A0A6P7KWP9</accession>
<feature type="region of interest" description="Disordered" evidence="1">
    <location>
        <begin position="1"/>
        <end position="45"/>
    </location>
</feature>
<feature type="compositionally biased region" description="Polar residues" evidence="1">
    <location>
        <begin position="592"/>
        <end position="611"/>
    </location>
</feature>
<dbReference type="InterPro" id="IPR053309">
    <property type="entry name" value="Balbiani_Body_Formation"/>
</dbReference>
<dbReference type="OrthoDB" id="8963060at2759"/>
<feature type="compositionally biased region" description="Pro residues" evidence="1">
    <location>
        <begin position="35"/>
        <end position="45"/>
    </location>
</feature>
<dbReference type="RefSeq" id="XP_028986892.1">
    <property type="nucleotide sequence ID" value="XM_029131059.3"/>
</dbReference>
<dbReference type="GeneID" id="114844041"/>
<dbReference type="InParanoid" id="A0A6P7KWP9"/>
<evidence type="ECO:0000313" key="2">
    <source>
        <dbReference type="Proteomes" id="UP000515150"/>
    </source>
</evidence>
<sequence>MSHPGPNGGNVHSFTNSGAFNSGPQDADLQSSCPRPRPLSRPQPPSAAPVFYVHAPTAPPPPAFHYPWPLPMPLFFNPLEGFPGMGYGIFMPPFPPYMETPAYIMPPPHVQPMDYRRLLHPQAHVPTAAHQNTNQMRRTRPPRGASTETVNAAVQTELTERHANDYGDRSPLVLPDSGHGTTSVSPSSSSSSKRRDAAEANDFKSLEQKVRNLMSSNGDVQINDARTKVPLKPSFNVQHPTRSVGTSIRAILDDQKNHKEGSAQTNDGHCKVWSVSSSDSIVPVCSSSQQDDVFRERLSSICGVQKLLPSESPNARDKCVDQLPGEDDSFAKDCECLYKILKLPLVRSREDAHEMSSGNFQTRKKVNESVWSVDSLPLYIPTKEWLAQNGLIDTVAIEEEEVGNCQAARNFRIVNTPKRIGDAHEMFSSNFQTKKFNESVWSVESLPPFIPTKEWLAQNGLFGPVAIEEEELGNCQSAQNVRNVNTGKRIGNAFSENEATLPNSPTLERIVQNAVDVEAIDGNGEQLCVPVDHMQMAEVSPRGHLVDCGIQCDQIQCFCEKIRSSRGTCRRNLLRPSGVKSNNGGSKVFCMNGSSQKNQNSPENLTGQQMSHDGLPGQTGKRGEHGSTALLTVDRTRNRFP</sequence>
<feature type="region of interest" description="Disordered" evidence="1">
    <location>
        <begin position="591"/>
        <end position="641"/>
    </location>
</feature>
<dbReference type="PANTHER" id="PTHR38654">
    <property type="entry name" value="BUCKY BALL-RELATED"/>
    <property type="match status" value="1"/>
</dbReference>
<organism evidence="2 3">
    <name type="scientific">Betta splendens</name>
    <name type="common">Siamese fighting fish</name>
    <dbReference type="NCBI Taxonomy" id="158456"/>
    <lineage>
        <taxon>Eukaryota</taxon>
        <taxon>Metazoa</taxon>
        <taxon>Chordata</taxon>
        <taxon>Craniata</taxon>
        <taxon>Vertebrata</taxon>
        <taxon>Euteleostomi</taxon>
        <taxon>Actinopterygii</taxon>
        <taxon>Neopterygii</taxon>
        <taxon>Teleostei</taxon>
        <taxon>Neoteleostei</taxon>
        <taxon>Acanthomorphata</taxon>
        <taxon>Anabantaria</taxon>
        <taxon>Anabantiformes</taxon>
        <taxon>Anabantoidei</taxon>
        <taxon>Osphronemidae</taxon>
        <taxon>Betta</taxon>
    </lineage>
</organism>
<reference evidence="3" key="1">
    <citation type="submission" date="2025-08" db="UniProtKB">
        <authorList>
            <consortium name="RefSeq"/>
        </authorList>
    </citation>
    <scope>IDENTIFICATION</scope>
</reference>
<evidence type="ECO:0000313" key="3">
    <source>
        <dbReference type="RefSeq" id="XP_028986892.1"/>
    </source>
</evidence>
<protein>
    <submittedName>
        <fullName evidence="3">Uncharacterized protein LOC114844041</fullName>
    </submittedName>
</protein>
<name>A0A6P7KWP9_BETSP</name>
<feature type="region of interest" description="Disordered" evidence="1">
    <location>
        <begin position="126"/>
        <end position="206"/>
    </location>
</feature>
<dbReference type="KEGG" id="bspl:114844041"/>
<feature type="compositionally biased region" description="Polar residues" evidence="1">
    <location>
        <begin position="10"/>
        <end position="24"/>
    </location>
</feature>